<accession>A0A1G8CML2</accession>
<dbReference type="InterPro" id="IPR018762">
    <property type="entry name" value="ChpT_C"/>
</dbReference>
<feature type="domain" description="Histidine phosphotransferase ChpT C-terminal" evidence="1">
    <location>
        <begin position="97"/>
        <end position="194"/>
    </location>
</feature>
<keyword evidence="2" id="KW-0808">Transferase</keyword>
<keyword evidence="3" id="KW-1185">Reference proteome</keyword>
<name>A0A1G8CML2_9PROT</name>
<dbReference type="OrthoDB" id="9803702at2"/>
<evidence type="ECO:0000313" key="2">
    <source>
        <dbReference type="EMBL" id="SDH46646.1"/>
    </source>
</evidence>
<organism evidence="2 3">
    <name type="scientific">Roseospirillum parvum</name>
    <dbReference type="NCBI Taxonomy" id="83401"/>
    <lineage>
        <taxon>Bacteria</taxon>
        <taxon>Pseudomonadati</taxon>
        <taxon>Pseudomonadota</taxon>
        <taxon>Alphaproteobacteria</taxon>
        <taxon>Rhodospirillales</taxon>
        <taxon>Rhodospirillaceae</taxon>
        <taxon>Roseospirillum</taxon>
    </lineage>
</organism>
<dbReference type="EMBL" id="FNCV01000007">
    <property type="protein sequence ID" value="SDH46646.1"/>
    <property type="molecule type" value="Genomic_DNA"/>
</dbReference>
<dbReference type="GO" id="GO:0016740">
    <property type="term" value="F:transferase activity"/>
    <property type="evidence" value="ECO:0007669"/>
    <property type="project" value="UniProtKB-KW"/>
</dbReference>
<dbReference type="RefSeq" id="WP_092619893.1">
    <property type="nucleotide sequence ID" value="NZ_FNCV01000007.1"/>
</dbReference>
<dbReference type="InterPro" id="IPR036890">
    <property type="entry name" value="HATPase_C_sf"/>
</dbReference>
<dbReference type="Gene3D" id="3.30.565.10">
    <property type="entry name" value="Histidine kinase-like ATPase, C-terminal domain"/>
    <property type="match status" value="1"/>
</dbReference>
<gene>
    <name evidence="2" type="ORF">SAMN05421742_10745</name>
</gene>
<sequence length="209" mass="20840">MPDDPELALAQLLATRLCHDLAGPLGAVGAGVELLAEEGGAPDAATLSLIVDSQRAMSARLRFLRAALGWTASGAPLTGPAGRDLLAALLAHQVPAVELAWGIDPTAPSGGLRLALNVALVGLDTLPGCRALALAGDAQGRLEVSLGGGAGAPRDSLLEVLRGLAPGDGPRTAHAAYTRRLALVDGWTLTASPTAAGAPGLVLALTRPG</sequence>
<evidence type="ECO:0000259" key="1">
    <source>
        <dbReference type="Pfam" id="PF10090"/>
    </source>
</evidence>
<proteinExistence type="predicted"/>
<protein>
    <submittedName>
        <fullName evidence="2">Histidine phosphotransferase ChpT</fullName>
    </submittedName>
</protein>
<dbReference type="Proteomes" id="UP000217076">
    <property type="component" value="Unassembled WGS sequence"/>
</dbReference>
<dbReference type="AlphaFoldDB" id="A0A1G8CML2"/>
<reference evidence="3" key="1">
    <citation type="submission" date="2016-10" db="EMBL/GenBank/DDBJ databases">
        <authorList>
            <person name="Varghese N."/>
            <person name="Submissions S."/>
        </authorList>
    </citation>
    <scope>NUCLEOTIDE SEQUENCE [LARGE SCALE GENOMIC DNA]</scope>
    <source>
        <strain evidence="3">930I</strain>
    </source>
</reference>
<dbReference type="STRING" id="83401.SAMN05421742_10745"/>
<dbReference type="Gene3D" id="1.10.287.130">
    <property type="match status" value="1"/>
</dbReference>
<dbReference type="Pfam" id="PF10090">
    <property type="entry name" value="HPTransfase"/>
    <property type="match status" value="1"/>
</dbReference>
<evidence type="ECO:0000313" key="3">
    <source>
        <dbReference type="Proteomes" id="UP000217076"/>
    </source>
</evidence>